<protein>
    <submittedName>
        <fullName evidence="4">F-box domain-containing protein</fullName>
    </submittedName>
</protein>
<dbReference type="OrthoDB" id="2153609at2759"/>
<name>A0A1I8GRU1_9PLAT</name>
<dbReference type="InterPro" id="IPR032675">
    <property type="entry name" value="LRR_dom_sf"/>
</dbReference>
<dbReference type="PANTHER" id="PTHR13318">
    <property type="entry name" value="PARTNER OF PAIRED, ISOFORM B-RELATED"/>
    <property type="match status" value="1"/>
</dbReference>
<dbReference type="InterPro" id="IPR036047">
    <property type="entry name" value="F-box-like_dom_sf"/>
</dbReference>
<dbReference type="WBParaSite" id="maker-uti_cns_0002907-snap-gene-0.3-mRNA-1">
    <property type="protein sequence ID" value="maker-uti_cns_0002907-snap-gene-0.3-mRNA-1"/>
    <property type="gene ID" value="maker-uti_cns_0002907-snap-gene-0.3"/>
</dbReference>
<dbReference type="InterPro" id="IPR001810">
    <property type="entry name" value="F-box_dom"/>
</dbReference>
<dbReference type="Proteomes" id="UP000095280">
    <property type="component" value="Unplaced"/>
</dbReference>
<dbReference type="AlphaFoldDB" id="A0A1I8GRU1"/>
<dbReference type="Pfam" id="PF25372">
    <property type="entry name" value="DUF7885"/>
    <property type="match status" value="2"/>
</dbReference>
<feature type="domain" description="F-box/LRR-repeat protein 15-like leucin rich repeat" evidence="2">
    <location>
        <begin position="105"/>
        <end position="210"/>
    </location>
</feature>
<proteinExistence type="predicted"/>
<dbReference type="InterPro" id="IPR057207">
    <property type="entry name" value="FBXL15_LRR"/>
</dbReference>
<keyword evidence="3" id="KW-1185">Reference proteome</keyword>
<dbReference type="SUPFAM" id="SSF52047">
    <property type="entry name" value="RNI-like"/>
    <property type="match status" value="1"/>
</dbReference>
<feature type="domain" description="F-box/LRR-repeat protein 15-like leucin rich repeat" evidence="2">
    <location>
        <begin position="239"/>
        <end position="344"/>
    </location>
</feature>
<dbReference type="SUPFAM" id="SSF81383">
    <property type="entry name" value="F-box domain"/>
    <property type="match status" value="1"/>
</dbReference>
<dbReference type="STRING" id="282301.A0A1I8GRU1"/>
<sequence>MTDCVDTAAAAEAAAEHESAGWFGACPPELLLRILGRLDLLSLLRLGNTCRLLQRHCRDPLLYTELRLRPHSIRVCDASLSVLEHRTGCLTGLDMSWCGTDGAISPGSFCRLLLGTCLLTDLRLANCKFLDDACLAAIGSHCRSLTDLDLSGCASPATESGFASLSVGLTRLERLDLSRSGVGQAALLDIIAANPGLLRLRLSSCARVADFNPVAEALARHCPNLRSVDFWRSGSLSSRGLLQLAEGCAMLEELDLGWCSRVESSSGCFLRLASQCCNLRKLFLTANRTVCDTDLKAIALHCKQLQQLDILGTNQVTFNILIEVLQSCPKLELFDVSFCAGINKDKVHQMRHSFPHCSIQMSFQAESCMVRA</sequence>
<dbReference type="SMART" id="SM00367">
    <property type="entry name" value="LRR_CC"/>
    <property type="match status" value="6"/>
</dbReference>
<feature type="domain" description="F-box" evidence="1">
    <location>
        <begin position="27"/>
        <end position="68"/>
    </location>
</feature>
<dbReference type="Gene3D" id="1.20.1280.50">
    <property type="match status" value="1"/>
</dbReference>
<dbReference type="InterPro" id="IPR006553">
    <property type="entry name" value="Leu-rich_rpt_Cys-con_subtyp"/>
</dbReference>
<accession>A0A1I8GRU1</accession>
<dbReference type="PANTHER" id="PTHR13318:SF152">
    <property type="entry name" value="F-BOX_LRR-REPEAT PROTEIN 4"/>
    <property type="match status" value="1"/>
</dbReference>
<evidence type="ECO:0000313" key="4">
    <source>
        <dbReference type="WBParaSite" id="maker-uti_cns_0002907-snap-gene-0.3-mRNA-1"/>
    </source>
</evidence>
<dbReference type="Gene3D" id="3.80.10.10">
    <property type="entry name" value="Ribonuclease Inhibitor"/>
    <property type="match status" value="2"/>
</dbReference>
<dbReference type="GO" id="GO:0019005">
    <property type="term" value="C:SCF ubiquitin ligase complex"/>
    <property type="evidence" value="ECO:0007669"/>
    <property type="project" value="TreeGrafter"/>
</dbReference>
<dbReference type="GO" id="GO:0031146">
    <property type="term" value="P:SCF-dependent proteasomal ubiquitin-dependent protein catabolic process"/>
    <property type="evidence" value="ECO:0007669"/>
    <property type="project" value="TreeGrafter"/>
</dbReference>
<evidence type="ECO:0000259" key="2">
    <source>
        <dbReference type="Pfam" id="PF25372"/>
    </source>
</evidence>
<dbReference type="Pfam" id="PF12937">
    <property type="entry name" value="F-box-like"/>
    <property type="match status" value="1"/>
</dbReference>
<dbReference type="FunFam" id="3.80.10.10:FF:000152">
    <property type="entry name" value="F-box/LRR-repeat protein 4 isoform X1"/>
    <property type="match status" value="1"/>
</dbReference>
<evidence type="ECO:0000259" key="1">
    <source>
        <dbReference type="Pfam" id="PF12937"/>
    </source>
</evidence>
<evidence type="ECO:0000313" key="3">
    <source>
        <dbReference type="Proteomes" id="UP000095280"/>
    </source>
</evidence>
<reference evidence="4" key="1">
    <citation type="submission" date="2016-11" db="UniProtKB">
        <authorList>
            <consortium name="WormBaseParasite"/>
        </authorList>
    </citation>
    <scope>IDENTIFICATION</scope>
</reference>
<organism evidence="3 4">
    <name type="scientific">Macrostomum lignano</name>
    <dbReference type="NCBI Taxonomy" id="282301"/>
    <lineage>
        <taxon>Eukaryota</taxon>
        <taxon>Metazoa</taxon>
        <taxon>Spiralia</taxon>
        <taxon>Lophotrochozoa</taxon>
        <taxon>Platyhelminthes</taxon>
        <taxon>Rhabditophora</taxon>
        <taxon>Macrostomorpha</taxon>
        <taxon>Macrostomida</taxon>
        <taxon>Macrostomidae</taxon>
        <taxon>Macrostomum</taxon>
    </lineage>
</organism>